<comment type="function">
    <text evidence="6">This protein binds specifically to 23S rRNA; its binding is stimulated by other ribosomal proteins, e.g., L4, L17, and L20. It is important during the early stages of 50S assembly. It makes multiple contacts with different domains of the 23S rRNA in the assembled 50S subunit and ribosome.</text>
</comment>
<dbReference type="SUPFAM" id="SSF54843">
    <property type="entry name" value="Ribosomal protein L22"/>
    <property type="match status" value="1"/>
</dbReference>
<name>A0A1F4U035_UNCKA</name>
<evidence type="ECO:0000313" key="7">
    <source>
        <dbReference type="EMBL" id="OGC38354.1"/>
    </source>
</evidence>
<dbReference type="AlphaFoldDB" id="A0A1F4U035"/>
<dbReference type="EMBL" id="MEUS01000034">
    <property type="protein sequence ID" value="OGC38354.1"/>
    <property type="molecule type" value="Genomic_DNA"/>
</dbReference>
<keyword evidence="5" id="KW-0694">RNA-binding</keyword>
<dbReference type="InterPro" id="IPR036394">
    <property type="entry name" value="Ribosomal_uL22_sf"/>
</dbReference>
<dbReference type="InterPro" id="IPR047867">
    <property type="entry name" value="Ribosomal_uL22_bac/org-type"/>
</dbReference>
<dbReference type="Proteomes" id="UP000178270">
    <property type="component" value="Unassembled WGS sequence"/>
</dbReference>
<organism evidence="7 8">
    <name type="scientific">candidate division WWE3 bacterium RBG_13_37_7</name>
    <dbReference type="NCBI Taxonomy" id="1802609"/>
    <lineage>
        <taxon>Bacteria</taxon>
        <taxon>Katanobacteria</taxon>
    </lineage>
</organism>
<accession>A0A1F4U035</accession>
<dbReference type="GO" id="GO:0019843">
    <property type="term" value="F:rRNA binding"/>
    <property type="evidence" value="ECO:0007669"/>
    <property type="project" value="UniProtKB-KW"/>
</dbReference>
<evidence type="ECO:0000256" key="1">
    <source>
        <dbReference type="ARBA" id="ARBA00009451"/>
    </source>
</evidence>
<keyword evidence="3 4" id="KW-0687">Ribonucleoprotein</keyword>
<evidence type="ECO:0000256" key="2">
    <source>
        <dbReference type="ARBA" id="ARBA00022980"/>
    </source>
</evidence>
<comment type="similarity">
    <text evidence="1 4">Belongs to the universal ribosomal protein uL22 family.</text>
</comment>
<dbReference type="GO" id="GO:0006412">
    <property type="term" value="P:translation"/>
    <property type="evidence" value="ECO:0007669"/>
    <property type="project" value="InterPro"/>
</dbReference>
<gene>
    <name evidence="7" type="ORF">A3K42_00495</name>
</gene>
<evidence type="ECO:0000256" key="5">
    <source>
        <dbReference type="RuleBase" id="RU004006"/>
    </source>
</evidence>
<evidence type="ECO:0000256" key="3">
    <source>
        <dbReference type="ARBA" id="ARBA00023274"/>
    </source>
</evidence>
<reference evidence="7 8" key="1">
    <citation type="journal article" date="2016" name="Nat. Commun.">
        <title>Thousands of microbial genomes shed light on interconnected biogeochemical processes in an aquifer system.</title>
        <authorList>
            <person name="Anantharaman K."/>
            <person name="Brown C.T."/>
            <person name="Hug L.A."/>
            <person name="Sharon I."/>
            <person name="Castelle C.J."/>
            <person name="Probst A.J."/>
            <person name="Thomas B.C."/>
            <person name="Singh A."/>
            <person name="Wilkins M.J."/>
            <person name="Karaoz U."/>
            <person name="Brodie E.L."/>
            <person name="Williams K.H."/>
            <person name="Hubbard S.S."/>
            <person name="Banfield J.F."/>
        </authorList>
    </citation>
    <scope>NUCLEOTIDE SEQUENCE [LARGE SCALE GENOMIC DNA]</scope>
</reference>
<dbReference type="PANTHER" id="PTHR13501">
    <property type="entry name" value="CHLOROPLAST 50S RIBOSOMAL PROTEIN L22-RELATED"/>
    <property type="match status" value="1"/>
</dbReference>
<dbReference type="PANTHER" id="PTHR13501:SF8">
    <property type="entry name" value="LARGE RIBOSOMAL SUBUNIT PROTEIN UL22M"/>
    <property type="match status" value="1"/>
</dbReference>
<sequence length="100" mass="10936">MSPKKVAPVLDLVRGRNLYDAKVILALDRTKASKMVLKVVKSAEANSKGKANIDNLVVSNIWVSPGPTVRSGRPSARLHFSPLIKRTSHIYVGLTERSSK</sequence>
<dbReference type="Gene3D" id="3.90.470.10">
    <property type="entry name" value="Ribosomal protein L22/L17"/>
    <property type="match status" value="1"/>
</dbReference>
<comment type="caution">
    <text evidence="7">The sequence shown here is derived from an EMBL/GenBank/DDBJ whole genome shotgun (WGS) entry which is preliminary data.</text>
</comment>
<dbReference type="InterPro" id="IPR001063">
    <property type="entry name" value="Ribosomal_uL22"/>
</dbReference>
<comment type="subunit">
    <text evidence="5">Part of the 50S ribosomal subunit.</text>
</comment>
<dbReference type="CDD" id="cd00336">
    <property type="entry name" value="Ribosomal_L22"/>
    <property type="match status" value="1"/>
</dbReference>
<evidence type="ECO:0000313" key="8">
    <source>
        <dbReference type="Proteomes" id="UP000178270"/>
    </source>
</evidence>
<keyword evidence="5" id="KW-0699">rRNA-binding</keyword>
<evidence type="ECO:0000256" key="4">
    <source>
        <dbReference type="RuleBase" id="RU004005"/>
    </source>
</evidence>
<proteinExistence type="inferred from homology"/>
<evidence type="ECO:0000256" key="6">
    <source>
        <dbReference type="RuleBase" id="RU004008"/>
    </source>
</evidence>
<dbReference type="GO" id="GO:0022625">
    <property type="term" value="C:cytosolic large ribosomal subunit"/>
    <property type="evidence" value="ECO:0007669"/>
    <property type="project" value="TreeGrafter"/>
</dbReference>
<dbReference type="GO" id="GO:0003735">
    <property type="term" value="F:structural constituent of ribosome"/>
    <property type="evidence" value="ECO:0007669"/>
    <property type="project" value="InterPro"/>
</dbReference>
<dbReference type="Pfam" id="PF00237">
    <property type="entry name" value="Ribosomal_L22"/>
    <property type="match status" value="1"/>
</dbReference>
<protein>
    <recommendedName>
        <fullName evidence="6">50S ribosomal protein L22</fullName>
    </recommendedName>
</protein>
<keyword evidence="2 4" id="KW-0689">Ribosomal protein</keyword>